<evidence type="ECO:0000256" key="1">
    <source>
        <dbReference type="SAM" id="SignalP"/>
    </source>
</evidence>
<dbReference type="InterPro" id="IPR042095">
    <property type="entry name" value="SUMF_sf"/>
</dbReference>
<dbReference type="EMBL" id="CP004388">
    <property type="protein sequence ID" value="AJD53181.1"/>
    <property type="molecule type" value="Genomic_DNA"/>
</dbReference>
<dbReference type="KEGG" id="txi:TH3_15385"/>
<protein>
    <submittedName>
        <fullName evidence="3">Sulfatase-modifying factor protein</fullName>
    </submittedName>
</protein>
<dbReference type="SUPFAM" id="SSF56436">
    <property type="entry name" value="C-type lectin-like"/>
    <property type="match status" value="1"/>
</dbReference>
<dbReference type="Gene3D" id="3.90.1580.10">
    <property type="entry name" value="paralog of FGE (formylglycine-generating enzyme)"/>
    <property type="match status" value="1"/>
</dbReference>
<dbReference type="RefSeq" id="WP_007089660.1">
    <property type="nucleotide sequence ID" value="NZ_CP004388.1"/>
</dbReference>
<reference evidence="3 4" key="1">
    <citation type="journal article" date="2012" name="J. Bacteriol.">
        <title>Genome sequence of Thalassospira xiamenensis type strain M-5.</title>
        <authorList>
            <person name="Lai Q."/>
            <person name="Shao Z."/>
        </authorList>
    </citation>
    <scope>NUCLEOTIDE SEQUENCE [LARGE SCALE GENOMIC DNA]</scope>
    <source>
        <strain evidence="3 4">M-5</strain>
    </source>
</reference>
<organism evidence="3 4">
    <name type="scientific">Thalassospira xiamenensis M-5 = DSM 17429</name>
    <dbReference type="NCBI Taxonomy" id="1123366"/>
    <lineage>
        <taxon>Bacteria</taxon>
        <taxon>Pseudomonadati</taxon>
        <taxon>Pseudomonadota</taxon>
        <taxon>Alphaproteobacteria</taxon>
        <taxon>Rhodospirillales</taxon>
        <taxon>Thalassospiraceae</taxon>
        <taxon>Thalassospira</taxon>
    </lineage>
</organism>
<dbReference type="InterPro" id="IPR051043">
    <property type="entry name" value="Sulfatase_Mod_Factor_Kinase"/>
</dbReference>
<dbReference type="AlphaFoldDB" id="A0AB72UG93"/>
<dbReference type="Proteomes" id="UP000007127">
    <property type="component" value="Chromosome"/>
</dbReference>
<keyword evidence="1" id="KW-0732">Signal</keyword>
<evidence type="ECO:0000313" key="4">
    <source>
        <dbReference type="Proteomes" id="UP000007127"/>
    </source>
</evidence>
<dbReference type="GeneID" id="31928755"/>
<feature type="chain" id="PRO_5044492176" evidence="1">
    <location>
        <begin position="29"/>
        <end position="289"/>
    </location>
</feature>
<dbReference type="PANTHER" id="PTHR23150">
    <property type="entry name" value="SULFATASE MODIFYING FACTOR 1, 2"/>
    <property type="match status" value="1"/>
</dbReference>
<proteinExistence type="predicted"/>
<evidence type="ECO:0000313" key="3">
    <source>
        <dbReference type="EMBL" id="AJD53181.1"/>
    </source>
</evidence>
<dbReference type="PANTHER" id="PTHR23150:SF19">
    <property type="entry name" value="FORMYLGLYCINE-GENERATING ENZYME"/>
    <property type="match status" value="1"/>
</dbReference>
<name>A0AB72UG93_9PROT</name>
<feature type="domain" description="Sulfatase-modifying factor enzyme-like" evidence="2">
    <location>
        <begin position="75"/>
        <end position="287"/>
    </location>
</feature>
<feature type="signal peptide" evidence="1">
    <location>
        <begin position="1"/>
        <end position="28"/>
    </location>
</feature>
<evidence type="ECO:0000259" key="2">
    <source>
        <dbReference type="Pfam" id="PF03781"/>
    </source>
</evidence>
<accession>A0AB72UG93</accession>
<dbReference type="InterPro" id="IPR016187">
    <property type="entry name" value="CTDL_fold"/>
</dbReference>
<sequence length="289" mass="32831">MKKQQSHMIGGLFATVLAAMSLPGSVRAQSADVPYADVAEIPAGWFFQGSDAIERQYAYQIDEQVYGHDISRRNRWYDVEVDKWHIYLPDYFIMKTPVTNDQYAAFVRDTGREAPDISEEDWESLGLIYGYDATRPFAWQNGEPPRGKGNHPVVLVSWRDAQDYAAWLSSKTGIKWRIPEEIYWEKAVRGADGIFYPWGNIYDPLQLNSADRGPFDTVPVGQFEPGPYGLYDGAGQVFEWTATSLQAGYRIVKGGSWDDRGCGVCRPAARHGRPEHMQHILIGFRLMHE</sequence>
<dbReference type="InterPro" id="IPR005532">
    <property type="entry name" value="SUMF_dom"/>
</dbReference>
<dbReference type="GO" id="GO:0120147">
    <property type="term" value="F:formylglycine-generating oxidase activity"/>
    <property type="evidence" value="ECO:0007669"/>
    <property type="project" value="TreeGrafter"/>
</dbReference>
<dbReference type="Pfam" id="PF03781">
    <property type="entry name" value="FGE-sulfatase"/>
    <property type="match status" value="1"/>
</dbReference>
<gene>
    <name evidence="3" type="ORF">TH3_15385</name>
</gene>